<dbReference type="EMBL" id="QKYT01000128">
    <property type="protein sequence ID" value="RIA92360.1"/>
    <property type="molecule type" value="Genomic_DNA"/>
</dbReference>
<name>A0A397T1L4_9GLOM</name>
<sequence length="150" mass="17343">KRATTCITEKLHADDTTKGLECLGNWLIDIARTGNHEIKKDILTKTFDTLLTFREVTSNHNITTATNTATNISSDDEKIFLNEPPSLFMIKFLFEKTPKKEEKKSINDFEQFGRPQTIQEYYGAFPDFLNNFFFEMVGELYQKKTNLSLT</sequence>
<gene>
    <name evidence="1" type="ORF">C1645_820785</name>
</gene>
<evidence type="ECO:0000313" key="2">
    <source>
        <dbReference type="Proteomes" id="UP000265703"/>
    </source>
</evidence>
<keyword evidence="2" id="KW-1185">Reference proteome</keyword>
<organism evidence="1 2">
    <name type="scientific">Glomus cerebriforme</name>
    <dbReference type="NCBI Taxonomy" id="658196"/>
    <lineage>
        <taxon>Eukaryota</taxon>
        <taxon>Fungi</taxon>
        <taxon>Fungi incertae sedis</taxon>
        <taxon>Mucoromycota</taxon>
        <taxon>Glomeromycotina</taxon>
        <taxon>Glomeromycetes</taxon>
        <taxon>Glomerales</taxon>
        <taxon>Glomeraceae</taxon>
        <taxon>Glomus</taxon>
    </lineage>
</organism>
<comment type="caution">
    <text evidence="1">The sequence shown here is derived from an EMBL/GenBank/DDBJ whole genome shotgun (WGS) entry which is preliminary data.</text>
</comment>
<dbReference type="OrthoDB" id="2391841at2759"/>
<protein>
    <submittedName>
        <fullName evidence="1">Uncharacterized protein</fullName>
    </submittedName>
</protein>
<evidence type="ECO:0000313" key="1">
    <source>
        <dbReference type="EMBL" id="RIA92360.1"/>
    </source>
</evidence>
<dbReference type="Proteomes" id="UP000265703">
    <property type="component" value="Unassembled WGS sequence"/>
</dbReference>
<accession>A0A397T1L4</accession>
<proteinExistence type="predicted"/>
<reference evidence="1 2" key="1">
    <citation type="submission" date="2018-06" db="EMBL/GenBank/DDBJ databases">
        <title>Comparative genomics reveals the genomic features of Rhizophagus irregularis, R. cerebriforme, R. diaphanum and Gigaspora rosea, and their symbiotic lifestyle signature.</title>
        <authorList>
            <person name="Morin E."/>
            <person name="San Clemente H."/>
            <person name="Chen E.C.H."/>
            <person name="De La Providencia I."/>
            <person name="Hainaut M."/>
            <person name="Kuo A."/>
            <person name="Kohler A."/>
            <person name="Murat C."/>
            <person name="Tang N."/>
            <person name="Roy S."/>
            <person name="Loubradou J."/>
            <person name="Henrissat B."/>
            <person name="Grigoriev I.V."/>
            <person name="Corradi N."/>
            <person name="Roux C."/>
            <person name="Martin F.M."/>
        </authorList>
    </citation>
    <scope>NUCLEOTIDE SEQUENCE [LARGE SCALE GENOMIC DNA]</scope>
    <source>
        <strain evidence="1 2">DAOM 227022</strain>
    </source>
</reference>
<dbReference type="AlphaFoldDB" id="A0A397T1L4"/>
<feature type="non-terminal residue" evidence="1">
    <location>
        <position position="1"/>
    </location>
</feature>